<name>A0A3N2Q4W3_SODAK</name>
<dbReference type="GeneID" id="39583383"/>
<protein>
    <submittedName>
        <fullName evidence="2">Uncharacterized protein</fullName>
    </submittedName>
</protein>
<dbReference type="EMBL" id="ML119052">
    <property type="protein sequence ID" value="ROT41737.1"/>
    <property type="molecule type" value="Genomic_DNA"/>
</dbReference>
<organism evidence="2 3">
    <name type="scientific">Sodiomyces alkalinus (strain CBS 110278 / VKM F-3762 / F11)</name>
    <name type="common">Alkaliphilic filamentous fungus</name>
    <dbReference type="NCBI Taxonomy" id="1314773"/>
    <lineage>
        <taxon>Eukaryota</taxon>
        <taxon>Fungi</taxon>
        <taxon>Dikarya</taxon>
        <taxon>Ascomycota</taxon>
        <taxon>Pezizomycotina</taxon>
        <taxon>Sordariomycetes</taxon>
        <taxon>Hypocreomycetidae</taxon>
        <taxon>Glomerellales</taxon>
        <taxon>Plectosphaerellaceae</taxon>
        <taxon>Sodiomyces</taxon>
    </lineage>
</organism>
<sequence>MMPGRLGTPNRGLGRRTCKSSQGNRGGVSGSATMSLIPQTVDKTGTQSLDLPDNASPLKGGVTSRVVPEAPGAPSFNPARFRSTCGPTFQQHSRDNSSGSIFAGLFAGGQPHVSPFGNVGMSWHPRWLPGLWCMRISRAPDLNLSTSPRRSNSDLNESAHQGREIKRDYCRDGKTDPRQVDKISDAFPQTDIYQGQQGPPKAWKVKRRDAKCLTSSSIARVARGSQSQTPKYHFRLFQIRRFPNHPDLVGMAPVAAAVIVASLGQARGRVVYPFTEPKQDEDDIDTGDLPHQLGRKWYRLNASTPQRLHPAESPAGSLRCSWVDGCGSPVVYIRSSSPQPVAVISKAHLLLPLFLPPLLIFLKPVLVLELNWPTTCFCAPPPKRPLLYSACKYRRRPDQGPAKSDADPDW</sequence>
<reference evidence="2 3" key="1">
    <citation type="journal article" date="2018" name="Mol. Ecol.">
        <title>The obligate alkalophilic soda-lake fungus Sodiomyces alkalinus has shifted to a protein diet.</title>
        <authorList>
            <person name="Grum-Grzhimaylo A.A."/>
            <person name="Falkoski D.L."/>
            <person name="van den Heuvel J."/>
            <person name="Valero-Jimenez C.A."/>
            <person name="Min B."/>
            <person name="Choi I.G."/>
            <person name="Lipzen A."/>
            <person name="Daum C.G."/>
            <person name="Aanen D.K."/>
            <person name="Tsang A."/>
            <person name="Henrissat B."/>
            <person name="Bilanenko E.N."/>
            <person name="de Vries R.P."/>
            <person name="van Kan J.A.L."/>
            <person name="Grigoriev I.V."/>
            <person name="Debets A.J.M."/>
        </authorList>
    </citation>
    <scope>NUCLEOTIDE SEQUENCE [LARGE SCALE GENOMIC DNA]</scope>
    <source>
        <strain evidence="2 3">F11</strain>
    </source>
</reference>
<dbReference type="AlphaFoldDB" id="A0A3N2Q4W3"/>
<evidence type="ECO:0000256" key="1">
    <source>
        <dbReference type="SAM" id="MobiDB-lite"/>
    </source>
</evidence>
<dbReference type="Proteomes" id="UP000272025">
    <property type="component" value="Unassembled WGS sequence"/>
</dbReference>
<proteinExistence type="predicted"/>
<gene>
    <name evidence="2" type="ORF">SODALDRAFT_377393</name>
</gene>
<feature type="region of interest" description="Disordered" evidence="1">
    <location>
        <begin position="142"/>
        <end position="206"/>
    </location>
</feature>
<accession>A0A3N2Q4W3</accession>
<feature type="compositionally biased region" description="Basic and acidic residues" evidence="1">
    <location>
        <begin position="160"/>
        <end position="184"/>
    </location>
</feature>
<keyword evidence="3" id="KW-1185">Reference proteome</keyword>
<feature type="region of interest" description="Disordered" evidence="1">
    <location>
        <begin position="1"/>
        <end position="33"/>
    </location>
</feature>
<feature type="compositionally biased region" description="Polar residues" evidence="1">
    <location>
        <begin position="143"/>
        <end position="159"/>
    </location>
</feature>
<dbReference type="RefSeq" id="XP_028469543.1">
    <property type="nucleotide sequence ID" value="XM_028614906.1"/>
</dbReference>
<evidence type="ECO:0000313" key="2">
    <source>
        <dbReference type="EMBL" id="ROT41737.1"/>
    </source>
</evidence>
<evidence type="ECO:0000313" key="3">
    <source>
        <dbReference type="Proteomes" id="UP000272025"/>
    </source>
</evidence>